<sequence length="444" mass="47113">MAKLQPQEGTGAWRPAGPGDLQELAGRITALLDAFGRCGADPDGGYTRYLYSGAWQEAQCAVSREMDAAGLSVYYDEAGNLFGRLEGSSAEEGAVLTGSHIDTVRCGGLYDGAAGIAAAVAAIELLHRRCGQPRRTLEAVSLCEEEGSRFPLTFWGSGSIAGRYAPDAPPEAADRSGVTLAEAMKAAGFGPGTHRSARRTDIGAFVELHIEQGAVLEQERLDLGVVLGIVGQRRWTFTLRGEANHAGTTPMRLRRDALAGACEMILEAERQACAYGEAMVATAGSVSAAPGLSNVIAGQAVFTLDVRHPDAETLQSFCDELYGIFEGIAASRELEFAGEQWMNVLPAPMDARLCEAVEAAAKGLGLRSRRMYSGAGHDAQVFSGSFPAAMLFVPSSKGLSHSPEEYTSPEQLARGAAALCNVLYTLAYEEEEKEKGDSQHENVR</sequence>
<dbReference type="PIRSF" id="PIRSF001235">
    <property type="entry name" value="Amidase_carbamoylase"/>
    <property type="match status" value="1"/>
</dbReference>
<dbReference type="CDD" id="cd03884">
    <property type="entry name" value="M20_bAS"/>
    <property type="match status" value="1"/>
</dbReference>
<comment type="similarity">
    <text evidence="1">Belongs to the peptidase M20 family.</text>
</comment>
<evidence type="ECO:0000256" key="1">
    <source>
        <dbReference type="ARBA" id="ARBA00006153"/>
    </source>
</evidence>
<dbReference type="KEGG" id="pms:KNP414_03239"/>
<dbReference type="Proteomes" id="UP000006620">
    <property type="component" value="Chromosome"/>
</dbReference>
<evidence type="ECO:0000256" key="3">
    <source>
        <dbReference type="PIRSR" id="PIRSR001235-1"/>
    </source>
</evidence>
<dbReference type="GO" id="GO:0016813">
    <property type="term" value="F:hydrolase activity, acting on carbon-nitrogen (but not peptide) bonds, in linear amidines"/>
    <property type="evidence" value="ECO:0007669"/>
    <property type="project" value="InterPro"/>
</dbReference>
<feature type="binding site" evidence="3">
    <location>
        <position position="100"/>
    </location>
    <ligand>
        <name>Zn(2+)</name>
        <dbReference type="ChEBI" id="CHEBI:29105"/>
        <label>1</label>
    </ligand>
</feature>
<feature type="binding site" evidence="3">
    <location>
        <position position="401"/>
    </location>
    <ligand>
        <name>Zn(2+)</name>
        <dbReference type="ChEBI" id="CHEBI:29105"/>
        <label>2</label>
    </ligand>
</feature>
<feature type="binding site" evidence="3">
    <location>
        <position position="146"/>
    </location>
    <ligand>
        <name>Zn(2+)</name>
        <dbReference type="ChEBI" id="CHEBI:29105"/>
        <label>2</label>
    </ligand>
</feature>
<evidence type="ECO:0000256" key="2">
    <source>
        <dbReference type="ARBA" id="ARBA00022801"/>
    </source>
</evidence>
<dbReference type="SUPFAM" id="SSF55031">
    <property type="entry name" value="Bacterial exopeptidase dimerisation domain"/>
    <property type="match status" value="1"/>
</dbReference>
<dbReference type="InterPro" id="IPR036264">
    <property type="entry name" value="Bact_exopeptidase_dim_dom"/>
</dbReference>
<dbReference type="NCBIfam" id="NF006771">
    <property type="entry name" value="PRK09290.1-5"/>
    <property type="match status" value="1"/>
</dbReference>
<keyword evidence="2" id="KW-0378">Hydrolase</keyword>
<dbReference type="RefSeq" id="WP_013916956.1">
    <property type="nucleotide sequence ID" value="NC_015690.1"/>
</dbReference>
<feature type="binding site" evidence="3">
    <location>
        <position position="111"/>
    </location>
    <ligand>
        <name>Zn(2+)</name>
        <dbReference type="ChEBI" id="CHEBI:29105"/>
        <label>2</label>
    </ligand>
</feature>
<dbReference type="HOGENOM" id="CLU_024588_6_0_9"/>
<feature type="binding site" evidence="4">
    <location>
        <position position="307"/>
    </location>
    <ligand>
        <name>allantoate</name>
        <dbReference type="ChEBI" id="CHEBI:17536"/>
    </ligand>
</feature>
<reference evidence="5 6" key="2">
    <citation type="journal article" date="2013" name="Genome Announc.">
        <title>Genome Sequence of Growth-Improving Paenibacillus mucilaginosus Strain KNP414.</title>
        <authorList>
            <person name="Lu J.J."/>
            <person name="Wang J.F."/>
            <person name="Hu X.F."/>
        </authorList>
    </citation>
    <scope>NUCLEOTIDE SEQUENCE [LARGE SCALE GENOMIC DNA]</scope>
    <source>
        <strain evidence="5 6">KNP414</strain>
    </source>
</reference>
<dbReference type="PANTHER" id="PTHR32494">
    <property type="entry name" value="ALLANTOATE DEIMINASE-RELATED"/>
    <property type="match status" value="1"/>
</dbReference>
<evidence type="ECO:0000313" key="5">
    <source>
        <dbReference type="EMBL" id="AEI41797.1"/>
    </source>
</evidence>
<dbReference type="PATRIC" id="fig|1036673.3.peg.2981"/>
<dbReference type="Gene3D" id="3.30.70.360">
    <property type="match status" value="1"/>
</dbReference>
<name>F8FF79_PAEMK</name>
<keyword evidence="3" id="KW-0862">Zinc</keyword>
<dbReference type="Gene3D" id="3.40.630.10">
    <property type="entry name" value="Zn peptidases"/>
    <property type="match status" value="1"/>
</dbReference>
<evidence type="ECO:0000313" key="6">
    <source>
        <dbReference type="Proteomes" id="UP000006620"/>
    </source>
</evidence>
<feature type="binding site" evidence="3">
    <location>
        <position position="209"/>
    </location>
    <ligand>
        <name>Zn(2+)</name>
        <dbReference type="ChEBI" id="CHEBI:29105"/>
        <label>1</label>
    </ligand>
</feature>
<feature type="binding site" evidence="3">
    <location>
        <position position="111"/>
    </location>
    <ligand>
        <name>Zn(2+)</name>
        <dbReference type="ChEBI" id="CHEBI:29105"/>
        <label>1</label>
    </ligand>
</feature>
<protein>
    <submittedName>
        <fullName evidence="5">Amidase, hydantoinase/carbamoylase family</fullName>
    </submittedName>
</protein>
<dbReference type="SUPFAM" id="SSF53187">
    <property type="entry name" value="Zn-dependent exopeptidases"/>
    <property type="match status" value="1"/>
</dbReference>
<dbReference type="InterPro" id="IPR002933">
    <property type="entry name" value="Peptidase_M20"/>
</dbReference>
<dbReference type="EMBL" id="CP002869">
    <property type="protein sequence ID" value="AEI41797.1"/>
    <property type="molecule type" value="Genomic_DNA"/>
</dbReference>
<feature type="binding site" evidence="4">
    <location>
        <position position="294"/>
    </location>
    <ligand>
        <name>allantoate</name>
        <dbReference type="ChEBI" id="CHEBI:17536"/>
    </ligand>
</feature>
<dbReference type="PANTHER" id="PTHR32494:SF5">
    <property type="entry name" value="ALLANTOATE AMIDOHYDROLASE"/>
    <property type="match status" value="1"/>
</dbReference>
<dbReference type="GO" id="GO:0046872">
    <property type="term" value="F:metal ion binding"/>
    <property type="evidence" value="ECO:0007669"/>
    <property type="project" value="UniProtKB-KW"/>
</dbReference>
<comment type="cofactor">
    <cofactor evidence="3">
        <name>Zn(2+)</name>
        <dbReference type="ChEBI" id="CHEBI:29105"/>
    </cofactor>
    <text evidence="3">Binds 2 Zn(2+) ions per subunit.</text>
</comment>
<keyword evidence="3" id="KW-0479">Metal-binding</keyword>
<dbReference type="NCBIfam" id="TIGR01879">
    <property type="entry name" value="hydantase"/>
    <property type="match status" value="1"/>
</dbReference>
<dbReference type="AlphaFoldDB" id="F8FF79"/>
<proteinExistence type="inferred from homology"/>
<organism evidence="5 6">
    <name type="scientific">Paenibacillus mucilaginosus (strain KNP414)</name>
    <dbReference type="NCBI Taxonomy" id="1036673"/>
    <lineage>
        <taxon>Bacteria</taxon>
        <taxon>Bacillati</taxon>
        <taxon>Bacillota</taxon>
        <taxon>Bacilli</taxon>
        <taxon>Bacillales</taxon>
        <taxon>Paenibacillaceae</taxon>
        <taxon>Paenibacillus</taxon>
    </lineage>
</organism>
<reference evidence="6" key="1">
    <citation type="submission" date="2011-06" db="EMBL/GenBank/DDBJ databases">
        <title>Complete genome sequence of Paenibacillus mucilaginosus KNP414.</title>
        <authorList>
            <person name="Wang J."/>
            <person name="Hu S."/>
            <person name="Hu X."/>
            <person name="Zhang B."/>
            <person name="Dong D."/>
            <person name="Zhang S."/>
            <person name="Zhao K."/>
            <person name="Wu D."/>
        </authorList>
    </citation>
    <scope>NUCLEOTIDE SEQUENCE [LARGE SCALE GENOMIC DNA]</scope>
    <source>
        <strain evidence="6">KNP414</strain>
    </source>
</reference>
<evidence type="ECO:0000256" key="4">
    <source>
        <dbReference type="PIRSR" id="PIRSR001235-2"/>
    </source>
</evidence>
<gene>
    <name evidence="5" type="ordered locus">KNP414_03239</name>
</gene>
<accession>F8FF79</accession>
<dbReference type="InterPro" id="IPR010158">
    <property type="entry name" value="Amidase_Cbmase"/>
</dbReference>
<feature type="binding site" evidence="4">
    <location>
        <position position="234"/>
    </location>
    <ligand>
        <name>allantoate</name>
        <dbReference type="ChEBI" id="CHEBI:17536"/>
    </ligand>
</feature>
<dbReference type="Pfam" id="PF01546">
    <property type="entry name" value="Peptidase_M20"/>
    <property type="match status" value="1"/>
</dbReference>